<dbReference type="InterPro" id="IPR027417">
    <property type="entry name" value="P-loop_NTPase"/>
</dbReference>
<evidence type="ECO:0000256" key="1">
    <source>
        <dbReference type="ARBA" id="ARBA00005417"/>
    </source>
</evidence>
<dbReference type="PROSITE" id="PS50893">
    <property type="entry name" value="ABC_TRANSPORTER_2"/>
    <property type="match status" value="1"/>
</dbReference>
<proteinExistence type="inferred from homology"/>
<dbReference type="Proteomes" id="UP000216533">
    <property type="component" value="Unassembled WGS sequence"/>
</dbReference>
<dbReference type="SUPFAM" id="SSF52540">
    <property type="entry name" value="P-loop containing nucleoside triphosphate hydrolases"/>
    <property type="match status" value="1"/>
</dbReference>
<comment type="caution">
    <text evidence="6">The sequence shown here is derived from an EMBL/GenBank/DDBJ whole genome shotgun (WGS) entry which is preliminary data.</text>
</comment>
<dbReference type="GO" id="GO:0055085">
    <property type="term" value="P:transmembrane transport"/>
    <property type="evidence" value="ECO:0007669"/>
    <property type="project" value="UniProtKB-ARBA"/>
</dbReference>
<keyword evidence="4 6" id="KW-0067">ATP-binding</keyword>
<dbReference type="EMBL" id="NMVI01000018">
    <property type="protein sequence ID" value="OYN86630.1"/>
    <property type="molecule type" value="Genomic_DNA"/>
</dbReference>
<dbReference type="Pfam" id="PF00005">
    <property type="entry name" value="ABC_tran"/>
    <property type="match status" value="1"/>
</dbReference>
<dbReference type="SMART" id="SM00382">
    <property type="entry name" value="AAA"/>
    <property type="match status" value="1"/>
</dbReference>
<evidence type="ECO:0000256" key="2">
    <source>
        <dbReference type="ARBA" id="ARBA00022448"/>
    </source>
</evidence>
<dbReference type="PANTHER" id="PTHR43776:SF7">
    <property type="entry name" value="D,D-DIPEPTIDE TRANSPORT ATP-BINDING PROTEIN DDPF-RELATED"/>
    <property type="match status" value="1"/>
</dbReference>
<reference evidence="6 7" key="1">
    <citation type="submission" date="2017-07" db="EMBL/GenBank/DDBJ databases">
        <title>Draft whole genome sequences of clinical Proprionibacteriaceae strains.</title>
        <authorList>
            <person name="Bernier A.-M."/>
            <person name="Bernard K."/>
            <person name="Domingo M.-C."/>
        </authorList>
    </citation>
    <scope>NUCLEOTIDE SEQUENCE [LARGE SCALE GENOMIC DNA]</scope>
    <source>
        <strain evidence="6 7">NML 160184</strain>
    </source>
</reference>
<dbReference type="InterPro" id="IPR017871">
    <property type="entry name" value="ABC_transporter-like_CS"/>
</dbReference>
<sequence>MYELSAVTRDFGPLRALDQIDLTITEGVHLGLVGGSGSGKTTLVRLLAGLDRPTTGELWFTDAAGVRHDLTRRSKPLRGEVQYVFQDPRSSLDPLMTIAETVAEPLRVLRMPARERASRVAEVLDAVGLPSTAGARHPHEFSGGQRQRIAIARALAPRPRVLIADEPVSALDVSVRNQVLNLLHELVEATEHQLTLITVSHDLAVVELLSHQVAVLHKGVLVDHGSTAAVLADPSPTTRALFDARLRLD</sequence>
<evidence type="ECO:0000256" key="4">
    <source>
        <dbReference type="ARBA" id="ARBA00022840"/>
    </source>
</evidence>
<dbReference type="PROSITE" id="PS00211">
    <property type="entry name" value="ABC_TRANSPORTER_1"/>
    <property type="match status" value="1"/>
</dbReference>
<keyword evidence="3" id="KW-0547">Nucleotide-binding</keyword>
<dbReference type="InterPro" id="IPR003439">
    <property type="entry name" value="ABC_transporter-like_ATP-bd"/>
</dbReference>
<comment type="similarity">
    <text evidence="1">Belongs to the ABC transporter superfamily.</text>
</comment>
<organism evidence="6 7">
    <name type="scientific">Parenemella sanctibonifatiensis</name>
    <dbReference type="NCBI Taxonomy" id="2016505"/>
    <lineage>
        <taxon>Bacteria</taxon>
        <taxon>Bacillati</taxon>
        <taxon>Actinomycetota</taxon>
        <taxon>Actinomycetes</taxon>
        <taxon>Propionibacteriales</taxon>
        <taxon>Propionibacteriaceae</taxon>
        <taxon>Parenemella</taxon>
    </lineage>
</organism>
<dbReference type="GO" id="GO:0005524">
    <property type="term" value="F:ATP binding"/>
    <property type="evidence" value="ECO:0007669"/>
    <property type="project" value="UniProtKB-KW"/>
</dbReference>
<evidence type="ECO:0000256" key="3">
    <source>
        <dbReference type="ARBA" id="ARBA00022741"/>
    </source>
</evidence>
<evidence type="ECO:0000313" key="6">
    <source>
        <dbReference type="EMBL" id="OYN86630.1"/>
    </source>
</evidence>
<dbReference type="InterPro" id="IPR003593">
    <property type="entry name" value="AAA+_ATPase"/>
</dbReference>
<dbReference type="CDD" id="cd03257">
    <property type="entry name" value="ABC_NikE_OppD_transporters"/>
    <property type="match status" value="1"/>
</dbReference>
<dbReference type="GO" id="GO:0016887">
    <property type="term" value="F:ATP hydrolysis activity"/>
    <property type="evidence" value="ECO:0007669"/>
    <property type="project" value="InterPro"/>
</dbReference>
<feature type="domain" description="ABC transporter" evidence="5">
    <location>
        <begin position="2"/>
        <end position="243"/>
    </location>
</feature>
<gene>
    <name evidence="6" type="ORF">CGZ92_09905</name>
</gene>
<accession>A0A255E5Q8</accession>
<name>A0A255E5Q8_9ACTN</name>
<dbReference type="AlphaFoldDB" id="A0A255E5Q8"/>
<dbReference type="InterPro" id="IPR050319">
    <property type="entry name" value="ABC_transp_ATP-bind"/>
</dbReference>
<keyword evidence="2" id="KW-0813">Transport</keyword>
<dbReference type="Gene3D" id="3.40.50.300">
    <property type="entry name" value="P-loop containing nucleotide triphosphate hydrolases"/>
    <property type="match status" value="1"/>
</dbReference>
<evidence type="ECO:0000259" key="5">
    <source>
        <dbReference type="PROSITE" id="PS50893"/>
    </source>
</evidence>
<protein>
    <submittedName>
        <fullName evidence="6">Peptide ABC transporter ATP-binding protein</fullName>
    </submittedName>
</protein>
<dbReference type="PANTHER" id="PTHR43776">
    <property type="entry name" value="TRANSPORT ATP-BINDING PROTEIN"/>
    <property type="match status" value="1"/>
</dbReference>
<evidence type="ECO:0000313" key="7">
    <source>
        <dbReference type="Proteomes" id="UP000216533"/>
    </source>
</evidence>